<evidence type="ECO:0000256" key="6">
    <source>
        <dbReference type="SAM" id="Phobius"/>
    </source>
</evidence>
<dbReference type="InterPro" id="IPR003594">
    <property type="entry name" value="HATPase_dom"/>
</dbReference>
<dbReference type="STRING" id="660517.SAMN04487946_103101"/>
<dbReference type="Proteomes" id="UP000199170">
    <property type="component" value="Unassembled WGS sequence"/>
</dbReference>
<dbReference type="PROSITE" id="PS50109">
    <property type="entry name" value="HIS_KIN"/>
    <property type="match status" value="1"/>
</dbReference>
<dbReference type="InterPro" id="IPR036097">
    <property type="entry name" value="HisK_dim/P_sf"/>
</dbReference>
<feature type="transmembrane region" description="Helical" evidence="6">
    <location>
        <begin position="44"/>
        <end position="64"/>
    </location>
</feature>
<dbReference type="InterPro" id="IPR050736">
    <property type="entry name" value="Sensor_HK_Regulatory"/>
</dbReference>
<name>A0A1H3F299_9EURY</name>
<keyword evidence="3" id="KW-0808">Transferase</keyword>
<sequence length="544" mass="59810">MLPSLPSPVLFALYVLAFASAAVVSFGMLPRARRIEHEDTRRGLSWLLLTSGGWAAAHVGYLTLPTPTLQYVLYEVGLIIGLASVGPWLYFCSAYTGRTFHRNTTIQRSFAAVFLLLVAIKVTNPLHQWYFVAEPALVPFRYLQVTHRPLHWIVMGLSYALTAIGFFMLFELFVRVNSNAEPLFVLLGLTGLPVIFDVAGAVYPNVLDLTYSSIGVAAFALGVFVLYFDRFQFVRVAGDGDNPVVVVDESGRIRDFNARAEALFDDLSGSINEAVSEVAPELVRALDAPDPVFETDVSGTTRYYNVSDTPFTTGGAQTGQSIVLTDVTDREQYRRELEEKNEKLEEFASIVSHDLRNPLQVAKGRTELAIAEEDVEHLTPVKRAHERMEQLIDEILTLAREGVSIDDVERVDLPVIAERSWSMVPATDPELELEGEFDADLSADPERLQQLFENLFRNAVEHGGSDVTITVGALPDGFYVEDDGDGFPEGAASEVFDAGFTTAADGTGFGLAIVSEIVEAHDWSIEATEGTNGGARFEIHTDTD</sequence>
<evidence type="ECO:0000256" key="2">
    <source>
        <dbReference type="ARBA" id="ARBA00012438"/>
    </source>
</evidence>
<dbReference type="SMART" id="SM00388">
    <property type="entry name" value="HisKA"/>
    <property type="match status" value="1"/>
</dbReference>
<protein>
    <recommendedName>
        <fullName evidence="2">histidine kinase</fullName>
        <ecNumber evidence="2">2.7.13.3</ecNumber>
    </recommendedName>
</protein>
<keyword evidence="4 8" id="KW-0418">Kinase</keyword>
<reference evidence="9" key="1">
    <citation type="submission" date="2016-10" db="EMBL/GenBank/DDBJ databases">
        <authorList>
            <person name="Varghese N."/>
            <person name="Submissions S."/>
        </authorList>
    </citation>
    <scope>NUCLEOTIDE SEQUENCE [LARGE SCALE GENOMIC DNA]</scope>
    <source>
        <strain evidence="9">CGMCC 1.10118</strain>
    </source>
</reference>
<dbReference type="SUPFAM" id="SSF55874">
    <property type="entry name" value="ATPase domain of HSP90 chaperone/DNA topoisomerase II/histidine kinase"/>
    <property type="match status" value="1"/>
</dbReference>
<feature type="transmembrane region" description="Helical" evidence="6">
    <location>
        <begin position="76"/>
        <end position="97"/>
    </location>
</feature>
<gene>
    <name evidence="8" type="ORF">SAMN04487946_103101</name>
</gene>
<dbReference type="InterPro" id="IPR005467">
    <property type="entry name" value="His_kinase_dom"/>
</dbReference>
<dbReference type="SUPFAM" id="SSF47384">
    <property type="entry name" value="Homodimeric domain of signal transducing histidine kinase"/>
    <property type="match status" value="1"/>
</dbReference>
<keyword evidence="5" id="KW-0902">Two-component regulatory system</keyword>
<feature type="domain" description="Histidine kinase" evidence="7">
    <location>
        <begin position="350"/>
        <end position="544"/>
    </location>
</feature>
<dbReference type="PANTHER" id="PTHR43711">
    <property type="entry name" value="TWO-COMPONENT HISTIDINE KINASE"/>
    <property type="match status" value="1"/>
</dbReference>
<keyword evidence="6" id="KW-1133">Transmembrane helix</keyword>
<feature type="transmembrane region" description="Helical" evidence="6">
    <location>
        <begin position="182"/>
        <end position="203"/>
    </location>
</feature>
<dbReference type="Gene3D" id="3.30.565.10">
    <property type="entry name" value="Histidine kinase-like ATPase, C-terminal domain"/>
    <property type="match status" value="1"/>
</dbReference>
<dbReference type="InterPro" id="IPR036890">
    <property type="entry name" value="HATPase_C_sf"/>
</dbReference>
<feature type="transmembrane region" description="Helical" evidence="6">
    <location>
        <begin position="209"/>
        <end position="228"/>
    </location>
</feature>
<dbReference type="SMART" id="SM00387">
    <property type="entry name" value="HATPase_c"/>
    <property type="match status" value="1"/>
</dbReference>
<dbReference type="Pfam" id="PF16927">
    <property type="entry name" value="HisKA_7TM"/>
    <property type="match status" value="1"/>
</dbReference>
<dbReference type="PANTHER" id="PTHR43711:SF1">
    <property type="entry name" value="HISTIDINE KINASE 1"/>
    <property type="match status" value="1"/>
</dbReference>
<feature type="transmembrane region" description="Helical" evidence="6">
    <location>
        <begin position="109"/>
        <end position="130"/>
    </location>
</feature>
<dbReference type="Pfam" id="PF00512">
    <property type="entry name" value="HisKA"/>
    <property type="match status" value="1"/>
</dbReference>
<dbReference type="InterPro" id="IPR003661">
    <property type="entry name" value="HisK_dim/P_dom"/>
</dbReference>
<evidence type="ECO:0000256" key="3">
    <source>
        <dbReference type="ARBA" id="ARBA00022679"/>
    </source>
</evidence>
<dbReference type="RefSeq" id="WP_089766355.1">
    <property type="nucleotide sequence ID" value="NZ_FNPB01000003.1"/>
</dbReference>
<feature type="transmembrane region" description="Helical" evidence="6">
    <location>
        <begin position="12"/>
        <end position="32"/>
    </location>
</feature>
<dbReference type="GO" id="GO:0000155">
    <property type="term" value="F:phosphorelay sensor kinase activity"/>
    <property type="evidence" value="ECO:0007669"/>
    <property type="project" value="InterPro"/>
</dbReference>
<dbReference type="SUPFAM" id="SSF55785">
    <property type="entry name" value="PYP-like sensor domain (PAS domain)"/>
    <property type="match status" value="1"/>
</dbReference>
<organism evidence="8 9">
    <name type="scientific">Halobellus clavatus</name>
    <dbReference type="NCBI Taxonomy" id="660517"/>
    <lineage>
        <taxon>Archaea</taxon>
        <taxon>Methanobacteriati</taxon>
        <taxon>Methanobacteriota</taxon>
        <taxon>Stenosarchaea group</taxon>
        <taxon>Halobacteria</taxon>
        <taxon>Halobacteriales</taxon>
        <taxon>Haloferacaceae</taxon>
        <taxon>Halobellus</taxon>
    </lineage>
</organism>
<evidence type="ECO:0000256" key="1">
    <source>
        <dbReference type="ARBA" id="ARBA00000085"/>
    </source>
</evidence>
<keyword evidence="9" id="KW-1185">Reference proteome</keyword>
<evidence type="ECO:0000313" key="8">
    <source>
        <dbReference type="EMBL" id="SDX85136.1"/>
    </source>
</evidence>
<dbReference type="Pfam" id="PF02518">
    <property type="entry name" value="HATPase_c"/>
    <property type="match status" value="1"/>
</dbReference>
<dbReference type="Gene3D" id="3.30.450.20">
    <property type="entry name" value="PAS domain"/>
    <property type="match status" value="1"/>
</dbReference>
<proteinExistence type="predicted"/>
<dbReference type="InterPro" id="IPR031621">
    <property type="entry name" value="HisKA_7TM"/>
</dbReference>
<dbReference type="CDD" id="cd00082">
    <property type="entry name" value="HisKA"/>
    <property type="match status" value="1"/>
</dbReference>
<keyword evidence="6" id="KW-0472">Membrane</keyword>
<evidence type="ECO:0000313" key="9">
    <source>
        <dbReference type="Proteomes" id="UP000199170"/>
    </source>
</evidence>
<dbReference type="InterPro" id="IPR035965">
    <property type="entry name" value="PAS-like_dom_sf"/>
</dbReference>
<accession>A0A1H3F299</accession>
<evidence type="ECO:0000259" key="7">
    <source>
        <dbReference type="PROSITE" id="PS50109"/>
    </source>
</evidence>
<feature type="transmembrane region" description="Helical" evidence="6">
    <location>
        <begin position="150"/>
        <end position="170"/>
    </location>
</feature>
<dbReference type="Gene3D" id="1.10.287.130">
    <property type="match status" value="1"/>
</dbReference>
<evidence type="ECO:0000256" key="5">
    <source>
        <dbReference type="ARBA" id="ARBA00023012"/>
    </source>
</evidence>
<dbReference type="EC" id="2.7.13.3" evidence="2"/>
<comment type="catalytic activity">
    <reaction evidence="1">
        <text>ATP + protein L-histidine = ADP + protein N-phospho-L-histidine.</text>
        <dbReference type="EC" id="2.7.13.3"/>
    </reaction>
</comment>
<evidence type="ECO:0000256" key="4">
    <source>
        <dbReference type="ARBA" id="ARBA00022777"/>
    </source>
</evidence>
<dbReference type="EMBL" id="FNPB01000003">
    <property type="protein sequence ID" value="SDX85136.1"/>
    <property type="molecule type" value="Genomic_DNA"/>
</dbReference>
<keyword evidence="6" id="KW-0812">Transmembrane</keyword>
<dbReference type="AlphaFoldDB" id="A0A1H3F299"/>